<dbReference type="GO" id="GO:0045893">
    <property type="term" value="P:positive regulation of DNA-templated transcription"/>
    <property type="evidence" value="ECO:0007669"/>
    <property type="project" value="TreeGrafter"/>
</dbReference>
<comment type="caution">
    <text evidence="7">The sequence shown here is derived from an EMBL/GenBank/DDBJ whole genome shotgun (WGS) entry which is preliminary data.</text>
</comment>
<dbReference type="Gene3D" id="1.20.1270.290">
    <property type="match status" value="1"/>
</dbReference>
<feature type="region of interest" description="Disordered" evidence="4">
    <location>
        <begin position="381"/>
        <end position="709"/>
    </location>
</feature>
<accession>A0A553MUG6</accession>
<reference evidence="7 8" key="1">
    <citation type="journal article" date="2019" name="Sci. Data">
        <title>Hybrid genome assembly and annotation of Danionella translucida.</title>
        <authorList>
            <person name="Kadobianskyi M."/>
            <person name="Schulze L."/>
            <person name="Schuelke M."/>
            <person name="Judkewitz B."/>
        </authorList>
    </citation>
    <scope>NUCLEOTIDE SEQUENCE [LARGE SCALE GENOMIC DNA]</scope>
    <source>
        <strain evidence="7 8">Bolton</strain>
    </source>
</reference>
<feature type="domain" description="YEATS" evidence="6">
    <location>
        <begin position="226"/>
        <end position="373"/>
    </location>
</feature>
<dbReference type="Pfam" id="PF03366">
    <property type="entry name" value="YEATS"/>
    <property type="match status" value="1"/>
</dbReference>
<dbReference type="GO" id="GO:0003682">
    <property type="term" value="F:chromatin binding"/>
    <property type="evidence" value="ECO:0007669"/>
    <property type="project" value="TreeGrafter"/>
</dbReference>
<evidence type="ECO:0000256" key="1">
    <source>
        <dbReference type="ARBA" id="ARBA00023242"/>
    </source>
</evidence>
<feature type="compositionally biased region" description="Polar residues" evidence="4">
    <location>
        <begin position="521"/>
        <end position="540"/>
    </location>
</feature>
<feature type="compositionally biased region" description="Basic and acidic residues" evidence="4">
    <location>
        <begin position="438"/>
        <end position="465"/>
    </location>
</feature>
<feature type="compositionally biased region" description="Polar residues" evidence="4">
    <location>
        <begin position="182"/>
        <end position="194"/>
    </location>
</feature>
<keyword evidence="2" id="KW-0863">Zinc-finger</keyword>
<dbReference type="Gene3D" id="3.30.160.60">
    <property type="entry name" value="Classic Zinc Finger"/>
    <property type="match status" value="1"/>
</dbReference>
<evidence type="ECO:0000259" key="6">
    <source>
        <dbReference type="PROSITE" id="PS51037"/>
    </source>
</evidence>
<feature type="compositionally biased region" description="Basic and acidic residues" evidence="4">
    <location>
        <begin position="574"/>
        <end position="600"/>
    </location>
</feature>
<evidence type="ECO:0000313" key="7">
    <source>
        <dbReference type="EMBL" id="TRY56824.1"/>
    </source>
</evidence>
<dbReference type="SMART" id="SM00355">
    <property type="entry name" value="ZnF_C2H2"/>
    <property type="match status" value="4"/>
</dbReference>
<dbReference type="PROSITE" id="PS50157">
    <property type="entry name" value="ZINC_FINGER_C2H2_2"/>
    <property type="match status" value="1"/>
</dbReference>
<feature type="compositionally biased region" description="Basic and acidic residues" evidence="4">
    <location>
        <begin position="475"/>
        <end position="504"/>
    </location>
</feature>
<protein>
    <submittedName>
        <fullName evidence="7">Uncharacterized protein</fullName>
    </submittedName>
</protein>
<dbReference type="PANTHER" id="PTHR47827">
    <property type="entry name" value="AHD DOMAIN-CONTAINING PROTEIN"/>
    <property type="match status" value="1"/>
</dbReference>
<gene>
    <name evidence="7" type="ORF">DNTS_004095</name>
</gene>
<dbReference type="PANTHER" id="PTHR47827:SF4">
    <property type="entry name" value="PROTEIN ENL"/>
    <property type="match status" value="1"/>
</dbReference>
<feature type="compositionally biased region" description="Gly residues" evidence="4">
    <location>
        <begin position="509"/>
        <end position="520"/>
    </location>
</feature>
<dbReference type="Gene3D" id="2.60.40.1970">
    <property type="entry name" value="YEATS domain"/>
    <property type="match status" value="1"/>
</dbReference>
<keyword evidence="1 3" id="KW-0539">Nucleus</keyword>
<dbReference type="GO" id="GO:0008270">
    <property type="term" value="F:zinc ion binding"/>
    <property type="evidence" value="ECO:0007669"/>
    <property type="project" value="UniProtKB-KW"/>
</dbReference>
<dbReference type="PROSITE" id="PS00028">
    <property type="entry name" value="ZINC_FINGER_C2H2_1"/>
    <property type="match status" value="2"/>
</dbReference>
<keyword evidence="2" id="KW-0862">Zinc</keyword>
<dbReference type="GO" id="GO:0008023">
    <property type="term" value="C:transcription elongation factor complex"/>
    <property type="evidence" value="ECO:0007669"/>
    <property type="project" value="TreeGrafter"/>
</dbReference>
<dbReference type="InterPro" id="IPR031799">
    <property type="entry name" value="Znf-C2H2_ribbon"/>
</dbReference>
<dbReference type="Proteomes" id="UP000316079">
    <property type="component" value="Unassembled WGS sequence"/>
</dbReference>
<feature type="domain" description="C2H2-type" evidence="5">
    <location>
        <begin position="43"/>
        <end position="72"/>
    </location>
</feature>
<dbReference type="InterPro" id="IPR038704">
    <property type="entry name" value="YEAST_sf"/>
</dbReference>
<dbReference type="EMBL" id="SRMA01027258">
    <property type="protein sequence ID" value="TRY56824.1"/>
    <property type="molecule type" value="Genomic_DNA"/>
</dbReference>
<keyword evidence="2" id="KW-0479">Metal-binding</keyword>
<feature type="compositionally biased region" description="Low complexity" evidence="4">
    <location>
        <begin position="220"/>
        <end position="231"/>
    </location>
</feature>
<dbReference type="InterPro" id="IPR052790">
    <property type="entry name" value="YEATS_domain"/>
</dbReference>
<evidence type="ECO:0000256" key="2">
    <source>
        <dbReference type="PROSITE-ProRule" id="PRU00042"/>
    </source>
</evidence>
<dbReference type="Pfam" id="PF15909">
    <property type="entry name" value="zf-C2H2_8"/>
    <property type="match status" value="1"/>
</dbReference>
<evidence type="ECO:0000259" key="5">
    <source>
        <dbReference type="PROSITE" id="PS50157"/>
    </source>
</evidence>
<evidence type="ECO:0000313" key="8">
    <source>
        <dbReference type="Proteomes" id="UP000316079"/>
    </source>
</evidence>
<dbReference type="Pfam" id="PF17793">
    <property type="entry name" value="AHD"/>
    <property type="match status" value="1"/>
</dbReference>
<feature type="region of interest" description="Disordered" evidence="4">
    <location>
        <begin position="105"/>
        <end position="242"/>
    </location>
</feature>
<feature type="compositionally biased region" description="Polar residues" evidence="4">
    <location>
        <begin position="144"/>
        <end position="168"/>
    </location>
</feature>
<evidence type="ECO:0000256" key="4">
    <source>
        <dbReference type="SAM" id="MobiDB-lite"/>
    </source>
</evidence>
<name>A0A553MUG6_9TELE</name>
<organism evidence="7 8">
    <name type="scientific">Danionella cerebrum</name>
    <dbReference type="NCBI Taxonomy" id="2873325"/>
    <lineage>
        <taxon>Eukaryota</taxon>
        <taxon>Metazoa</taxon>
        <taxon>Chordata</taxon>
        <taxon>Craniata</taxon>
        <taxon>Vertebrata</taxon>
        <taxon>Euteleostomi</taxon>
        <taxon>Actinopterygii</taxon>
        <taxon>Neopterygii</taxon>
        <taxon>Teleostei</taxon>
        <taxon>Ostariophysi</taxon>
        <taxon>Cypriniformes</taxon>
        <taxon>Danionidae</taxon>
        <taxon>Danioninae</taxon>
        <taxon>Danionella</taxon>
    </lineage>
</organism>
<dbReference type="PROSITE" id="PS51037">
    <property type="entry name" value="YEATS"/>
    <property type="match status" value="1"/>
</dbReference>
<dbReference type="STRING" id="623744.A0A553MUG6"/>
<dbReference type="InterPro" id="IPR055129">
    <property type="entry name" value="YEATS_dom"/>
</dbReference>
<sequence length="765" mass="84236">MEACQISCSFYGCKRTYNSQETLDQHLQDHIKNSAQSLPGKAFLCSQIGCDGSFNSMQMLMEHMRHHYKPNNFFLCESCKAKLRSYRTLLKHLQTCAKVAKNKASLKTEVDSNTTSVPISDMEQSGAPLASNLPEEMESMPSLPATSTPSNMPTTQQFQESNSFTSPSPAGHLPLPIPTLNPVVSQTPPSQAESPFSAYPPSLSPVHPGFLADPSPQQKSPRSGPPSLSASPPLPPSPGTNAVWRKNLAQSFNCRILWEHTRGRYSCLQCGHCTPDRGEMTTHIENQHKNPGGKPNGDHVCKEPPYKVEESGYAGFLMPIEVYFKNKEEPKKVCFNYDLFLNLEGNPPVNHLRCEKLTFNNPTHEFRRKLVKAGGSIVVPEGVEMKPRPSPDYPMLPTIPLSAFSDPKKTKSGHAVKDLSKEGTSGNTKSLKAHKTKEHHERTRKDSESKTTSRESDRESNKTSRDQSTCNFSKKTMDSKGKDEKSVPKAAFKEPKLLLRESKMDGIALKGGGAPAGGGVQQDTRTLCKRPSSNAESLKTSTKKQKRMVSEGMKGSGYCNSSPRITSTTTSTYLDKKTSKDKAHWPKMKPEVQEVKRQPDSDESNSEEEASSKSEPSAPSSPSSSSSSSSSDSDFEPSQKQGQGPLRSMVEDMHTAGSDDDSSSEISYFRFMMDSESDGESRPPSQEAPSPQPKLSSANLKMLGKKSPDSCTREKLIKGGYDKIVNLIEKTGHFNITNTTFDFDLFSLDESTVRKLQSYLEVTST</sequence>
<dbReference type="OrthoDB" id="10053467at2759"/>
<keyword evidence="8" id="KW-1185">Reference proteome</keyword>
<dbReference type="AlphaFoldDB" id="A0A553MUG6"/>
<evidence type="ECO:0000256" key="3">
    <source>
        <dbReference type="PROSITE-ProRule" id="PRU00376"/>
    </source>
</evidence>
<feature type="compositionally biased region" description="Low complexity" evidence="4">
    <location>
        <begin position="613"/>
        <end position="638"/>
    </location>
</feature>
<proteinExistence type="predicted"/>
<feature type="compositionally biased region" description="Polar residues" evidence="4">
    <location>
        <begin position="683"/>
        <end position="699"/>
    </location>
</feature>
<dbReference type="InterPro" id="IPR040930">
    <property type="entry name" value="AF-9_AHD"/>
</dbReference>
<dbReference type="InterPro" id="IPR013087">
    <property type="entry name" value="Znf_C2H2_type"/>
</dbReference>
<comment type="subcellular location">
    <subcellularLocation>
        <location evidence="3">Nucleus</location>
    </subcellularLocation>
</comment>